<evidence type="ECO:0000256" key="5">
    <source>
        <dbReference type="SAM" id="Phobius"/>
    </source>
</evidence>
<dbReference type="InterPro" id="IPR015943">
    <property type="entry name" value="WD40/YVTN_repeat-like_dom_sf"/>
</dbReference>
<dbReference type="InterPro" id="IPR008271">
    <property type="entry name" value="Ser/Thr_kinase_AS"/>
</dbReference>
<keyword evidence="2" id="KW-0547">Nucleotide-binding</keyword>
<evidence type="ECO:0000256" key="1">
    <source>
        <dbReference type="ARBA" id="ARBA00022679"/>
    </source>
</evidence>
<protein>
    <recommendedName>
        <fullName evidence="6">Protein kinase domain-containing protein</fullName>
    </recommendedName>
</protein>
<dbReference type="SMART" id="SM00220">
    <property type="entry name" value="S_TKc"/>
    <property type="match status" value="1"/>
</dbReference>
<dbReference type="GO" id="GO:0005524">
    <property type="term" value="F:ATP binding"/>
    <property type="evidence" value="ECO:0007669"/>
    <property type="project" value="UniProtKB-KW"/>
</dbReference>
<dbReference type="SMART" id="SM00320">
    <property type="entry name" value="WD40"/>
    <property type="match status" value="4"/>
</dbReference>
<keyword evidence="1" id="KW-0808">Transferase</keyword>
<evidence type="ECO:0000313" key="8">
    <source>
        <dbReference type="Proteomes" id="UP000612362"/>
    </source>
</evidence>
<reference evidence="7" key="1">
    <citation type="submission" date="2020-10" db="EMBL/GenBank/DDBJ databases">
        <title>Taxonomic study of unclassified bacteria belonging to the class Ktedonobacteria.</title>
        <authorList>
            <person name="Yabe S."/>
            <person name="Wang C.M."/>
            <person name="Zheng Y."/>
            <person name="Sakai Y."/>
            <person name="Cavaletti L."/>
            <person name="Monciardini P."/>
            <person name="Donadio S."/>
        </authorList>
    </citation>
    <scope>NUCLEOTIDE SEQUENCE</scope>
    <source>
        <strain evidence="7">SOSP1-1</strain>
    </source>
</reference>
<dbReference type="Gene3D" id="1.10.510.10">
    <property type="entry name" value="Transferase(Phosphotransferase) domain 1"/>
    <property type="match status" value="1"/>
</dbReference>
<keyword evidence="5" id="KW-1133">Transmembrane helix</keyword>
<organism evidence="7 8">
    <name type="scientific">Ktedonospora formicarum</name>
    <dbReference type="NCBI Taxonomy" id="2778364"/>
    <lineage>
        <taxon>Bacteria</taxon>
        <taxon>Bacillati</taxon>
        <taxon>Chloroflexota</taxon>
        <taxon>Ktedonobacteria</taxon>
        <taxon>Ktedonobacterales</taxon>
        <taxon>Ktedonobacteraceae</taxon>
        <taxon>Ktedonospora</taxon>
    </lineage>
</organism>
<evidence type="ECO:0000256" key="2">
    <source>
        <dbReference type="ARBA" id="ARBA00022741"/>
    </source>
</evidence>
<name>A0A8J3IDI7_9CHLR</name>
<dbReference type="PROSITE" id="PS00108">
    <property type="entry name" value="PROTEIN_KINASE_ST"/>
    <property type="match status" value="1"/>
</dbReference>
<dbReference type="PANTHER" id="PTHR43289:SF34">
    <property type="entry name" value="SERINE_THREONINE-PROTEIN KINASE YBDM-RELATED"/>
    <property type="match status" value="1"/>
</dbReference>
<dbReference type="InterPro" id="IPR011009">
    <property type="entry name" value="Kinase-like_dom_sf"/>
</dbReference>
<keyword evidence="8" id="KW-1185">Reference proteome</keyword>
<dbReference type="AlphaFoldDB" id="A0A8J3IDI7"/>
<sequence>MIYRDLKPANIMLGPKNRVTLIDFGIARHFKPGQSKDTIPFGSPGYAAPEQYGKAQTTPRSDIYSLGALLHQMLTGQDPAEHPFAFPPIHITTPGLPLELGSFIARMLALSPEERPTSMVEVQYQLKQAYIGLKDRLSDKVENSVPVPALVSRRAMVGWGAFGLVGLAAIGITALFDKHMQPPVSIQSPSTQAPTATPVTYVTPDDTIPRTPELTKIKVVATQRVPNQEVAAAFVNGVDVPFNILASTNNNVHVLYVDHIVSYTGHIKPVKYISYTTGGTDVATCAENETVVHIWDCATGQATMRLHAPAPVVALCLWENMLAVACDDNTVYLYDLSNTSDATHPTPVRTYPTLMPITALIVQQPVDTNFYDHLYLGIGFQNGIVQVWADTDIVTQYEHSKAITALQCWDQLIVSSSLDQTVQVYQFTTNTSFALYLGHTHKVNTVTWLTYNTLASLDESGEVHIWTYPSGKIVLTEPLLTTRADPHYHMKTSVAKSHYYLSCLTSPTSITTYHIS</sequence>
<dbReference type="EMBL" id="BNJF01000011">
    <property type="protein sequence ID" value="GHO51210.1"/>
    <property type="molecule type" value="Genomic_DNA"/>
</dbReference>
<dbReference type="PROSITE" id="PS50011">
    <property type="entry name" value="PROTEIN_KINASE_DOM"/>
    <property type="match status" value="1"/>
</dbReference>
<evidence type="ECO:0000313" key="7">
    <source>
        <dbReference type="EMBL" id="GHO51210.1"/>
    </source>
</evidence>
<dbReference type="InterPro" id="IPR000719">
    <property type="entry name" value="Prot_kinase_dom"/>
</dbReference>
<dbReference type="SUPFAM" id="SSF50978">
    <property type="entry name" value="WD40 repeat-like"/>
    <property type="match status" value="1"/>
</dbReference>
<keyword evidence="3" id="KW-0418">Kinase</keyword>
<feature type="domain" description="Protein kinase" evidence="6">
    <location>
        <begin position="1"/>
        <end position="131"/>
    </location>
</feature>
<proteinExistence type="predicted"/>
<dbReference type="Gene3D" id="2.130.10.10">
    <property type="entry name" value="YVTN repeat-like/Quinoprotein amine dehydrogenase"/>
    <property type="match status" value="2"/>
</dbReference>
<dbReference type="InterPro" id="IPR001680">
    <property type="entry name" value="WD40_rpt"/>
</dbReference>
<evidence type="ECO:0000256" key="3">
    <source>
        <dbReference type="ARBA" id="ARBA00022777"/>
    </source>
</evidence>
<dbReference type="Proteomes" id="UP000612362">
    <property type="component" value="Unassembled WGS sequence"/>
</dbReference>
<keyword evidence="5" id="KW-0812">Transmembrane</keyword>
<dbReference type="GO" id="GO:0004674">
    <property type="term" value="F:protein serine/threonine kinase activity"/>
    <property type="evidence" value="ECO:0007669"/>
    <property type="project" value="TreeGrafter"/>
</dbReference>
<dbReference type="Pfam" id="PF00069">
    <property type="entry name" value="Pkinase"/>
    <property type="match status" value="1"/>
</dbReference>
<gene>
    <name evidence="7" type="ORF">KSX_93730</name>
</gene>
<feature type="transmembrane region" description="Helical" evidence="5">
    <location>
        <begin position="156"/>
        <end position="176"/>
    </location>
</feature>
<dbReference type="InterPro" id="IPR036322">
    <property type="entry name" value="WD40_repeat_dom_sf"/>
</dbReference>
<dbReference type="PANTHER" id="PTHR43289">
    <property type="entry name" value="MITOGEN-ACTIVATED PROTEIN KINASE KINASE KINASE 20-RELATED"/>
    <property type="match status" value="1"/>
</dbReference>
<keyword evidence="4" id="KW-0067">ATP-binding</keyword>
<accession>A0A8J3IDI7</accession>
<comment type="caution">
    <text evidence="7">The sequence shown here is derived from an EMBL/GenBank/DDBJ whole genome shotgun (WGS) entry which is preliminary data.</text>
</comment>
<dbReference type="SUPFAM" id="SSF56112">
    <property type="entry name" value="Protein kinase-like (PK-like)"/>
    <property type="match status" value="1"/>
</dbReference>
<keyword evidence="5" id="KW-0472">Membrane</keyword>
<evidence type="ECO:0000259" key="6">
    <source>
        <dbReference type="PROSITE" id="PS50011"/>
    </source>
</evidence>
<evidence type="ECO:0000256" key="4">
    <source>
        <dbReference type="ARBA" id="ARBA00022840"/>
    </source>
</evidence>